<proteinExistence type="predicted"/>
<keyword evidence="5" id="KW-0175">Coiled coil</keyword>
<evidence type="ECO:0000259" key="6">
    <source>
        <dbReference type="PROSITE" id="PS51352"/>
    </source>
</evidence>
<protein>
    <submittedName>
        <fullName evidence="7">TlpA family protein disulfide reductase</fullName>
    </submittedName>
</protein>
<keyword evidence="8" id="KW-1185">Reference proteome</keyword>
<dbReference type="AlphaFoldDB" id="A0A4U0F0A0"/>
<evidence type="ECO:0000313" key="7">
    <source>
        <dbReference type="EMBL" id="TJY37831.1"/>
    </source>
</evidence>
<feature type="coiled-coil region" evidence="5">
    <location>
        <begin position="161"/>
        <end position="188"/>
    </location>
</feature>
<evidence type="ECO:0000256" key="1">
    <source>
        <dbReference type="ARBA" id="ARBA00004196"/>
    </source>
</evidence>
<dbReference type="CDD" id="cd02966">
    <property type="entry name" value="TlpA_like_family"/>
    <property type="match status" value="1"/>
</dbReference>
<dbReference type="InterPro" id="IPR013766">
    <property type="entry name" value="Thioredoxin_domain"/>
</dbReference>
<keyword evidence="4" id="KW-0676">Redox-active center</keyword>
<dbReference type="PANTHER" id="PTHR42852">
    <property type="entry name" value="THIOL:DISULFIDE INTERCHANGE PROTEIN DSBE"/>
    <property type="match status" value="1"/>
</dbReference>
<feature type="domain" description="Thioredoxin" evidence="6">
    <location>
        <begin position="325"/>
        <end position="470"/>
    </location>
</feature>
<comment type="caution">
    <text evidence="7">The sequence shown here is derived from an EMBL/GenBank/DDBJ whole genome shotgun (WGS) entry which is preliminary data.</text>
</comment>
<comment type="subcellular location">
    <subcellularLocation>
        <location evidence="1">Cell envelope</location>
    </subcellularLocation>
</comment>
<dbReference type="EMBL" id="SUPL01000001">
    <property type="protein sequence ID" value="TJY37831.1"/>
    <property type="molecule type" value="Genomic_DNA"/>
</dbReference>
<evidence type="ECO:0000313" key="8">
    <source>
        <dbReference type="Proteomes" id="UP000307657"/>
    </source>
</evidence>
<dbReference type="InterPro" id="IPR036249">
    <property type="entry name" value="Thioredoxin-like_sf"/>
</dbReference>
<keyword evidence="2" id="KW-0201">Cytochrome c-type biogenesis</keyword>
<organism evidence="7 8">
    <name type="scientific">Pontimicrobium aquaticum</name>
    <dbReference type="NCBI Taxonomy" id="2565367"/>
    <lineage>
        <taxon>Bacteria</taxon>
        <taxon>Pseudomonadati</taxon>
        <taxon>Bacteroidota</taxon>
        <taxon>Flavobacteriia</taxon>
        <taxon>Flavobacteriales</taxon>
        <taxon>Flavobacteriaceae</taxon>
        <taxon>Pontimicrobium</taxon>
    </lineage>
</organism>
<dbReference type="PROSITE" id="PS51257">
    <property type="entry name" value="PROKAR_LIPOPROTEIN"/>
    <property type="match status" value="1"/>
</dbReference>
<dbReference type="SUPFAM" id="SSF52833">
    <property type="entry name" value="Thioredoxin-like"/>
    <property type="match status" value="1"/>
</dbReference>
<dbReference type="InterPro" id="IPR013740">
    <property type="entry name" value="Redoxin"/>
</dbReference>
<evidence type="ECO:0000256" key="2">
    <source>
        <dbReference type="ARBA" id="ARBA00022748"/>
    </source>
</evidence>
<dbReference type="GO" id="GO:0017004">
    <property type="term" value="P:cytochrome complex assembly"/>
    <property type="evidence" value="ECO:0007669"/>
    <property type="project" value="UniProtKB-KW"/>
</dbReference>
<evidence type="ECO:0000256" key="4">
    <source>
        <dbReference type="ARBA" id="ARBA00023284"/>
    </source>
</evidence>
<evidence type="ECO:0000256" key="5">
    <source>
        <dbReference type="SAM" id="Coils"/>
    </source>
</evidence>
<sequence length="471" mass="54670">MKNIISILILTLIFTSCAEKTTDYIIISGVIKNAKVDTELSQNSDKLAISSRDKEPIHNILVHKDGTFRDTLHLAEGHYSMYYEGEKAYIYLKPGNELNVKFDIKNFDKTLTFEGKGSIENIYLIQKHLKELSYGNPSLLSLAKLDEPAFLNKINLIKKEMLIFLEEYKNLTKELRNIEQKKIEYEWVNRINRYQDYRRYVLKDDGFTVSKAFPTIPKELYDLENEALLNIKPYQTFILTEYDKLSQELNSEDTLLDKNIAYFKAVIKYSKSPIVKNYLLFKKAMYGINNANQLDDYYNTFIEGSTNDEHKQYITNKYKKLIAKPNKGDVSPSFVNYETASGDTKSLSDFKGKYVYIDIWATWCAPCKKEVPYLKKLEKEYEDKNIEFVSISIDTPKAKEEWKRMVKEENLGGTQLLADKDWKSSFIKKYAIAGSGIPRFILIDPEGYVVDADAPRPSDDKLELLFEKLTL</sequence>
<keyword evidence="3" id="KW-1015">Disulfide bond</keyword>
<name>A0A4U0F0A0_9FLAO</name>
<dbReference type="GO" id="GO:0016491">
    <property type="term" value="F:oxidoreductase activity"/>
    <property type="evidence" value="ECO:0007669"/>
    <property type="project" value="InterPro"/>
</dbReference>
<dbReference type="Pfam" id="PF08534">
    <property type="entry name" value="Redoxin"/>
    <property type="match status" value="1"/>
</dbReference>
<dbReference type="Gene3D" id="3.40.30.10">
    <property type="entry name" value="Glutaredoxin"/>
    <property type="match status" value="1"/>
</dbReference>
<dbReference type="RefSeq" id="WP_136840056.1">
    <property type="nucleotide sequence ID" value="NZ_SUPL01000001.1"/>
</dbReference>
<dbReference type="GO" id="GO:0030313">
    <property type="term" value="C:cell envelope"/>
    <property type="evidence" value="ECO:0007669"/>
    <property type="project" value="UniProtKB-SubCell"/>
</dbReference>
<accession>A0A4U0F0A0</accession>
<dbReference type="Proteomes" id="UP000307657">
    <property type="component" value="Unassembled WGS sequence"/>
</dbReference>
<dbReference type="PANTHER" id="PTHR42852:SF6">
    <property type="entry name" value="THIOL:DISULFIDE INTERCHANGE PROTEIN DSBE"/>
    <property type="match status" value="1"/>
</dbReference>
<gene>
    <name evidence="7" type="ORF">E5167_00825</name>
</gene>
<dbReference type="PROSITE" id="PS51352">
    <property type="entry name" value="THIOREDOXIN_2"/>
    <property type="match status" value="1"/>
</dbReference>
<evidence type="ECO:0000256" key="3">
    <source>
        <dbReference type="ARBA" id="ARBA00023157"/>
    </source>
</evidence>
<dbReference type="InterPro" id="IPR050553">
    <property type="entry name" value="Thioredoxin_ResA/DsbE_sf"/>
</dbReference>
<reference evidence="7 8" key="1">
    <citation type="submission" date="2019-04" db="EMBL/GenBank/DDBJ databases">
        <title>Lacinutrix sp. nov., isolated from marine water.</title>
        <authorList>
            <person name="Kim W."/>
        </authorList>
    </citation>
    <scope>NUCLEOTIDE SEQUENCE [LARGE SCALE GENOMIC DNA]</scope>
    <source>
        <strain evidence="7 8">CAU 1491</strain>
    </source>
</reference>
<dbReference type="OrthoDB" id="743079at2"/>